<dbReference type="PANTHER" id="PTHR24291">
    <property type="entry name" value="CYTOCHROME P450 FAMILY 4"/>
    <property type="match status" value="1"/>
</dbReference>
<keyword evidence="3 8" id="KW-0349">Heme</keyword>
<comment type="caution">
    <text evidence="11">The sequence shown here is derived from an EMBL/GenBank/DDBJ whole genome shotgun (WGS) entry which is preliminary data.</text>
</comment>
<keyword evidence="6 8" id="KW-0408">Iron</keyword>
<evidence type="ECO:0000256" key="8">
    <source>
        <dbReference type="PIRSR" id="PIRSR602401-1"/>
    </source>
</evidence>
<keyword evidence="5 9" id="KW-0560">Oxidoreductase</keyword>
<evidence type="ECO:0000256" key="5">
    <source>
        <dbReference type="ARBA" id="ARBA00023002"/>
    </source>
</evidence>
<evidence type="ECO:0000256" key="1">
    <source>
        <dbReference type="ARBA" id="ARBA00001971"/>
    </source>
</evidence>
<dbReference type="SUPFAM" id="SSF48264">
    <property type="entry name" value="Cytochrome P450"/>
    <property type="match status" value="1"/>
</dbReference>
<sequence length="507" mass="58456">MAITATAFSVAVVAIAVFCVIKLMLAMKEYRKLCYRVSQFPQDPPHLIWGHLFQYPGPDEKGLRYQREMVGKYPRVSAGWMGPFVPMIMVSHPDTVKLILKTSEPKGQRIYHLIEPWIGDGLLLSKGKKWARNRRLLTPAFHFDILKPYLGIKNKAADVLLARMADHAKKDEYFEVFSIISKFTLDVILKCAFSYDTDCQRGGDQHPYVQAVYSLSEMALKRFFQPWFHSDWIYFLTPAGRKFLKNCYLVHKVAEEVISKRREALTDSSVREQVAKKKRCLDFLDILLTARDENGEGLKSDEIRAEVDTFLFEGHDTTASAISWTMYSLAQHPDIQATCHEEIDELLRFRETDDILWEDLSHLPYLSMCIKEALRLHSPVPFIQRQLTQDTDLDGFLAPKGMLVNIIVYNIHHNPTVWEDSLEFRPERFTEENINARSPYAFIPFSAGPRNCIGQNFAMDEMKLVLAKMLYRFTLVLDPGHKVEKLESLVMKAKTGIQMKVIPRKPA</sequence>
<dbReference type="AlphaFoldDB" id="A0A2T7PD85"/>
<evidence type="ECO:0000256" key="3">
    <source>
        <dbReference type="ARBA" id="ARBA00022617"/>
    </source>
</evidence>
<dbReference type="InterPro" id="IPR050196">
    <property type="entry name" value="Cytochrome_P450_Monoox"/>
</dbReference>
<evidence type="ECO:0008006" key="13">
    <source>
        <dbReference type="Google" id="ProtNLM"/>
    </source>
</evidence>
<dbReference type="Gene3D" id="1.10.630.10">
    <property type="entry name" value="Cytochrome P450"/>
    <property type="match status" value="1"/>
</dbReference>
<dbReference type="Pfam" id="PF00067">
    <property type="entry name" value="p450"/>
    <property type="match status" value="1"/>
</dbReference>
<dbReference type="GO" id="GO:0005506">
    <property type="term" value="F:iron ion binding"/>
    <property type="evidence" value="ECO:0007669"/>
    <property type="project" value="InterPro"/>
</dbReference>
<dbReference type="GO" id="GO:0020037">
    <property type="term" value="F:heme binding"/>
    <property type="evidence" value="ECO:0007669"/>
    <property type="project" value="InterPro"/>
</dbReference>
<keyword evidence="7 9" id="KW-0503">Monooxygenase</keyword>
<dbReference type="EMBL" id="PZQS01000004">
    <property type="protein sequence ID" value="PVD31383.1"/>
    <property type="molecule type" value="Genomic_DNA"/>
</dbReference>
<dbReference type="InterPro" id="IPR001128">
    <property type="entry name" value="Cyt_P450"/>
</dbReference>
<dbReference type="PRINTS" id="PR00463">
    <property type="entry name" value="EP450I"/>
</dbReference>
<accession>A0A2T7PD85</accession>
<dbReference type="PRINTS" id="PR00385">
    <property type="entry name" value="P450"/>
</dbReference>
<comment type="similarity">
    <text evidence="2 9">Belongs to the cytochrome P450 family.</text>
</comment>
<reference evidence="11 12" key="1">
    <citation type="submission" date="2018-04" db="EMBL/GenBank/DDBJ databases">
        <title>The genome of golden apple snail Pomacea canaliculata provides insight into stress tolerance and invasive adaptation.</title>
        <authorList>
            <person name="Liu C."/>
            <person name="Liu B."/>
            <person name="Ren Y."/>
            <person name="Zhang Y."/>
            <person name="Wang H."/>
            <person name="Li S."/>
            <person name="Jiang F."/>
            <person name="Yin L."/>
            <person name="Zhang G."/>
            <person name="Qian W."/>
            <person name="Fan W."/>
        </authorList>
    </citation>
    <scope>NUCLEOTIDE SEQUENCE [LARGE SCALE GENOMIC DNA]</scope>
    <source>
        <strain evidence="11">SZHN2017</strain>
        <tissue evidence="11">Muscle</tissue>
    </source>
</reference>
<dbReference type="InterPro" id="IPR017972">
    <property type="entry name" value="Cyt_P450_CS"/>
</dbReference>
<evidence type="ECO:0000313" key="11">
    <source>
        <dbReference type="EMBL" id="PVD31383.1"/>
    </source>
</evidence>
<dbReference type="OMA" id="YGPSIAM"/>
<dbReference type="Proteomes" id="UP000245119">
    <property type="component" value="Linkage Group LG4"/>
</dbReference>
<dbReference type="GO" id="GO:0016705">
    <property type="term" value="F:oxidoreductase activity, acting on paired donors, with incorporation or reduction of molecular oxygen"/>
    <property type="evidence" value="ECO:0007669"/>
    <property type="project" value="InterPro"/>
</dbReference>
<evidence type="ECO:0000313" key="12">
    <source>
        <dbReference type="Proteomes" id="UP000245119"/>
    </source>
</evidence>
<evidence type="ECO:0000256" key="10">
    <source>
        <dbReference type="SAM" id="Phobius"/>
    </source>
</evidence>
<evidence type="ECO:0000256" key="6">
    <source>
        <dbReference type="ARBA" id="ARBA00023004"/>
    </source>
</evidence>
<keyword evidence="10" id="KW-0812">Transmembrane</keyword>
<proteinExistence type="inferred from homology"/>
<dbReference type="STRING" id="400727.A0A2T7PD85"/>
<keyword evidence="10" id="KW-0472">Membrane</keyword>
<dbReference type="FunFam" id="1.10.630.10:FF:000182">
    <property type="entry name" value="Cytochrome P450 3A4"/>
    <property type="match status" value="1"/>
</dbReference>
<dbReference type="InterPro" id="IPR036396">
    <property type="entry name" value="Cyt_P450_sf"/>
</dbReference>
<dbReference type="InterPro" id="IPR002401">
    <property type="entry name" value="Cyt_P450_E_grp-I"/>
</dbReference>
<evidence type="ECO:0000256" key="4">
    <source>
        <dbReference type="ARBA" id="ARBA00022723"/>
    </source>
</evidence>
<evidence type="ECO:0000256" key="7">
    <source>
        <dbReference type="ARBA" id="ARBA00023033"/>
    </source>
</evidence>
<dbReference type="GO" id="GO:0004497">
    <property type="term" value="F:monooxygenase activity"/>
    <property type="evidence" value="ECO:0007669"/>
    <property type="project" value="UniProtKB-KW"/>
</dbReference>
<dbReference type="OrthoDB" id="1470350at2759"/>
<name>A0A2T7PD85_POMCA</name>
<comment type="cofactor">
    <cofactor evidence="1 8">
        <name>heme</name>
        <dbReference type="ChEBI" id="CHEBI:30413"/>
    </cofactor>
</comment>
<evidence type="ECO:0000256" key="2">
    <source>
        <dbReference type="ARBA" id="ARBA00010617"/>
    </source>
</evidence>
<gene>
    <name evidence="11" type="ORF">C0Q70_06795</name>
</gene>
<protein>
    <recommendedName>
        <fullName evidence="13">Cytochrome P450</fullName>
    </recommendedName>
</protein>
<dbReference type="CDD" id="cd20659">
    <property type="entry name" value="CYP4B_4F-like"/>
    <property type="match status" value="1"/>
</dbReference>
<dbReference type="PROSITE" id="PS00086">
    <property type="entry name" value="CYTOCHROME_P450"/>
    <property type="match status" value="1"/>
</dbReference>
<organism evidence="11 12">
    <name type="scientific">Pomacea canaliculata</name>
    <name type="common">Golden apple snail</name>
    <dbReference type="NCBI Taxonomy" id="400727"/>
    <lineage>
        <taxon>Eukaryota</taxon>
        <taxon>Metazoa</taxon>
        <taxon>Spiralia</taxon>
        <taxon>Lophotrochozoa</taxon>
        <taxon>Mollusca</taxon>
        <taxon>Gastropoda</taxon>
        <taxon>Caenogastropoda</taxon>
        <taxon>Architaenioglossa</taxon>
        <taxon>Ampullarioidea</taxon>
        <taxon>Ampullariidae</taxon>
        <taxon>Pomacea</taxon>
    </lineage>
</organism>
<evidence type="ECO:0000256" key="9">
    <source>
        <dbReference type="RuleBase" id="RU000461"/>
    </source>
</evidence>
<keyword evidence="4 8" id="KW-0479">Metal-binding</keyword>
<keyword evidence="12" id="KW-1185">Reference proteome</keyword>
<keyword evidence="10" id="KW-1133">Transmembrane helix</keyword>
<dbReference type="PANTHER" id="PTHR24291:SF201">
    <property type="entry name" value="CYTOCHROME P450, FAMILY 4, SUBFAMILY B, POLYPEPTIDE 7"/>
    <property type="match status" value="1"/>
</dbReference>
<feature type="binding site" description="axial binding residue" evidence="8">
    <location>
        <position position="452"/>
    </location>
    <ligand>
        <name>heme</name>
        <dbReference type="ChEBI" id="CHEBI:30413"/>
    </ligand>
    <ligandPart>
        <name>Fe</name>
        <dbReference type="ChEBI" id="CHEBI:18248"/>
    </ligandPart>
</feature>
<feature type="transmembrane region" description="Helical" evidence="10">
    <location>
        <begin position="6"/>
        <end position="26"/>
    </location>
</feature>